<feature type="region of interest" description="Disordered" evidence="1">
    <location>
        <begin position="28"/>
        <end position="52"/>
    </location>
</feature>
<name>A0AAQ3Q1W8_9LILI</name>
<proteinExistence type="predicted"/>
<sequence>MTTYVTLFRDENNFISIYDEEEKVIADEREADSSSNEASGARSVKNFSATDREEKPAGEVLLLKESTTSTAVAEKTDAAWKPMCDLSYRTDVCDIKGDTRILGKDSSTVTLVSPSGSSTETNESWQVKPYARKWDATAMYNVREVHVKRGHHREAPRCAVTHDVPGIAFASSGYCGNIFYDFADVLLPLFETTRCFNGQVKFLLANNQTWWLYKYRHIFHRLSSYAFVNYDHDDRVHCFKHEAYSLPRNRRGRPASGRGRSHNFSSYLGEDEKVHESERGCARGGGGGIRSGDSGAQIHGGFRVCEDHQLVRRDGGRTRARADQLHIPPHRRHCHPGGAAGEAELIATNYYAEPAKRMKLRYLQYDISEKESTLIDLYPRDHKVFKDPDSLHKEGWRKMGAVYLEKQNVRLDVKRFRPALEKALELLKEKITEHATEYGGDWG</sequence>
<evidence type="ECO:0000313" key="3">
    <source>
        <dbReference type="Proteomes" id="UP001327560"/>
    </source>
</evidence>
<gene>
    <name evidence="2" type="ORF">Cni_G02066</name>
</gene>
<accession>A0AAQ3Q1W8</accession>
<protein>
    <submittedName>
        <fullName evidence="2">Uncharacterized protein</fullName>
    </submittedName>
</protein>
<dbReference type="GO" id="GO:0016757">
    <property type="term" value="F:glycosyltransferase activity"/>
    <property type="evidence" value="ECO:0007669"/>
    <property type="project" value="InterPro"/>
</dbReference>
<evidence type="ECO:0000313" key="2">
    <source>
        <dbReference type="EMBL" id="WOK93369.1"/>
    </source>
</evidence>
<dbReference type="PANTHER" id="PTHR20961">
    <property type="entry name" value="GLYCOSYLTRANSFERASE"/>
    <property type="match status" value="1"/>
</dbReference>
<dbReference type="InterPro" id="IPR007657">
    <property type="entry name" value="Glycosyltransferase_61"/>
</dbReference>
<dbReference type="EMBL" id="CP136890">
    <property type="protein sequence ID" value="WOK93369.1"/>
    <property type="molecule type" value="Genomic_DNA"/>
</dbReference>
<dbReference type="AlphaFoldDB" id="A0AAQ3Q1W8"/>
<keyword evidence="3" id="KW-1185">Reference proteome</keyword>
<dbReference type="Proteomes" id="UP001327560">
    <property type="component" value="Chromosome 1"/>
</dbReference>
<dbReference type="PANTHER" id="PTHR20961:SF144">
    <property type="entry name" value="OS01G0119100 PROTEIN"/>
    <property type="match status" value="1"/>
</dbReference>
<reference evidence="2 3" key="1">
    <citation type="submission" date="2023-10" db="EMBL/GenBank/DDBJ databases">
        <title>Chromosome-scale genome assembly provides insights into flower coloration mechanisms of Canna indica.</title>
        <authorList>
            <person name="Li C."/>
        </authorList>
    </citation>
    <scope>NUCLEOTIDE SEQUENCE [LARGE SCALE GENOMIC DNA]</scope>
    <source>
        <tissue evidence="2">Flower</tissue>
    </source>
</reference>
<evidence type="ECO:0000256" key="1">
    <source>
        <dbReference type="SAM" id="MobiDB-lite"/>
    </source>
</evidence>
<organism evidence="2 3">
    <name type="scientific">Canna indica</name>
    <name type="common">Indian-shot</name>
    <dbReference type="NCBI Taxonomy" id="4628"/>
    <lineage>
        <taxon>Eukaryota</taxon>
        <taxon>Viridiplantae</taxon>
        <taxon>Streptophyta</taxon>
        <taxon>Embryophyta</taxon>
        <taxon>Tracheophyta</taxon>
        <taxon>Spermatophyta</taxon>
        <taxon>Magnoliopsida</taxon>
        <taxon>Liliopsida</taxon>
        <taxon>Zingiberales</taxon>
        <taxon>Cannaceae</taxon>
        <taxon>Canna</taxon>
    </lineage>
</organism>